<evidence type="ECO:0000256" key="2">
    <source>
        <dbReference type="ARBA" id="ARBA00023315"/>
    </source>
</evidence>
<dbReference type="AlphaFoldDB" id="A0A645IXE0"/>
<dbReference type="EMBL" id="VSSQ01117399">
    <property type="protein sequence ID" value="MPN51863.1"/>
    <property type="molecule type" value="Genomic_DNA"/>
</dbReference>
<dbReference type="PANTHER" id="PTHR43792:SF8">
    <property type="entry name" value="[RIBOSOMAL PROTEIN US5]-ALANINE N-ACETYLTRANSFERASE"/>
    <property type="match status" value="1"/>
</dbReference>
<comment type="caution">
    <text evidence="5">The sequence shown here is derived from an EMBL/GenBank/DDBJ whole genome shotgun (WGS) entry which is preliminary data.</text>
</comment>
<dbReference type="PROSITE" id="PS51186">
    <property type="entry name" value="GNAT"/>
    <property type="match status" value="1"/>
</dbReference>
<gene>
    <name evidence="5" type="ORF">SDC9_199513</name>
</gene>
<protein>
    <recommendedName>
        <fullName evidence="4">N-acetyltransferase domain-containing protein</fullName>
    </recommendedName>
</protein>
<dbReference type="InterPro" id="IPR000182">
    <property type="entry name" value="GNAT_dom"/>
</dbReference>
<name>A0A645IXE0_9ZZZZ</name>
<evidence type="ECO:0000256" key="3">
    <source>
        <dbReference type="ARBA" id="ARBA00038502"/>
    </source>
</evidence>
<keyword evidence="1" id="KW-0808">Transferase</keyword>
<dbReference type="Gene3D" id="3.40.630.30">
    <property type="match status" value="1"/>
</dbReference>
<dbReference type="GO" id="GO:0008999">
    <property type="term" value="F:protein-N-terminal-alanine acetyltransferase activity"/>
    <property type="evidence" value="ECO:0007669"/>
    <property type="project" value="TreeGrafter"/>
</dbReference>
<keyword evidence="2" id="KW-0012">Acyltransferase</keyword>
<reference evidence="5" key="1">
    <citation type="submission" date="2019-08" db="EMBL/GenBank/DDBJ databases">
        <authorList>
            <person name="Kucharzyk K."/>
            <person name="Murdoch R.W."/>
            <person name="Higgins S."/>
            <person name="Loffler F."/>
        </authorList>
    </citation>
    <scope>NUCLEOTIDE SEQUENCE</scope>
</reference>
<accession>A0A645IXE0</accession>
<dbReference type="PANTHER" id="PTHR43792">
    <property type="entry name" value="GNAT FAMILY, PUTATIVE (AFU_ORTHOLOGUE AFUA_3G00765)-RELATED-RELATED"/>
    <property type="match status" value="1"/>
</dbReference>
<proteinExistence type="inferred from homology"/>
<organism evidence="5">
    <name type="scientific">bioreactor metagenome</name>
    <dbReference type="NCBI Taxonomy" id="1076179"/>
    <lineage>
        <taxon>unclassified sequences</taxon>
        <taxon>metagenomes</taxon>
        <taxon>ecological metagenomes</taxon>
    </lineage>
</organism>
<dbReference type="SUPFAM" id="SSF55729">
    <property type="entry name" value="Acyl-CoA N-acyltransferases (Nat)"/>
    <property type="match status" value="1"/>
</dbReference>
<evidence type="ECO:0000259" key="4">
    <source>
        <dbReference type="PROSITE" id="PS51186"/>
    </source>
</evidence>
<dbReference type="InterPro" id="IPR051531">
    <property type="entry name" value="N-acetyltransferase"/>
</dbReference>
<evidence type="ECO:0000313" key="5">
    <source>
        <dbReference type="EMBL" id="MPN51863.1"/>
    </source>
</evidence>
<dbReference type="InterPro" id="IPR016181">
    <property type="entry name" value="Acyl_CoA_acyltransferase"/>
</dbReference>
<comment type="similarity">
    <text evidence="3">Belongs to the acetyltransferase family. RimJ subfamily.</text>
</comment>
<sequence length="148" mass="17097">MAGFKPHHSLLESRILLDFFITKDYGWAIYHKADQRVIGFISLNKDLKRSGGIDCQSIGYSLHRDYWGHGLMTEAGEAVIAYAFETLKLDMLSVYHYPANKQSQRVIEKLGFHYDGILRCSAKLYNDEIEDEVCYSMLKQEYFARTGN</sequence>
<dbReference type="Pfam" id="PF13302">
    <property type="entry name" value="Acetyltransf_3"/>
    <property type="match status" value="1"/>
</dbReference>
<feature type="domain" description="N-acetyltransferase" evidence="4">
    <location>
        <begin position="1"/>
        <end position="140"/>
    </location>
</feature>
<dbReference type="GO" id="GO:0005737">
    <property type="term" value="C:cytoplasm"/>
    <property type="evidence" value="ECO:0007669"/>
    <property type="project" value="TreeGrafter"/>
</dbReference>
<evidence type="ECO:0000256" key="1">
    <source>
        <dbReference type="ARBA" id="ARBA00022679"/>
    </source>
</evidence>